<protein>
    <recommendedName>
        <fullName evidence="7">Superoxide dismutase</fullName>
        <ecNumber evidence="7">1.15.1.1</ecNumber>
    </recommendedName>
</protein>
<keyword evidence="4" id="KW-0408">Iron</keyword>
<dbReference type="Proteomes" id="UP000886829">
    <property type="component" value="Unassembled WGS sequence"/>
</dbReference>
<evidence type="ECO:0000256" key="3">
    <source>
        <dbReference type="ARBA" id="ARBA00023002"/>
    </source>
</evidence>
<evidence type="ECO:0000313" key="10">
    <source>
        <dbReference type="EMBL" id="HIX56696.1"/>
    </source>
</evidence>
<evidence type="ECO:0000256" key="4">
    <source>
        <dbReference type="ARBA" id="ARBA00023004"/>
    </source>
</evidence>
<comment type="function">
    <text evidence="7">Destroys radicals which are normally produced within the cells and which are toxic to biological systems.</text>
</comment>
<gene>
    <name evidence="10" type="ORF">H9850_04395</name>
</gene>
<name>A0A9D2B177_9GAMM</name>
<dbReference type="GO" id="GO:0004784">
    <property type="term" value="F:superoxide dismutase activity"/>
    <property type="evidence" value="ECO:0007669"/>
    <property type="project" value="UniProtKB-EC"/>
</dbReference>
<dbReference type="GO" id="GO:0046914">
    <property type="term" value="F:transition metal ion binding"/>
    <property type="evidence" value="ECO:0007669"/>
    <property type="project" value="UniProtKB-ARBA"/>
</dbReference>
<dbReference type="InterPro" id="IPR001189">
    <property type="entry name" value="Mn/Fe_SOD"/>
</dbReference>
<feature type="binding site" evidence="6">
    <location>
        <position position="159"/>
    </location>
    <ligand>
        <name>Mn(2+)</name>
        <dbReference type="ChEBI" id="CHEBI:29035"/>
    </ligand>
</feature>
<feature type="binding site" evidence="6">
    <location>
        <position position="73"/>
    </location>
    <ligand>
        <name>Mn(2+)</name>
        <dbReference type="ChEBI" id="CHEBI:29035"/>
    </ligand>
</feature>
<evidence type="ECO:0000259" key="8">
    <source>
        <dbReference type="Pfam" id="PF00081"/>
    </source>
</evidence>
<dbReference type="Pfam" id="PF00081">
    <property type="entry name" value="Sod_Fe_N"/>
    <property type="match status" value="1"/>
</dbReference>
<sequence>MTFPLPPLKYDKQSLGFISENTLNFHHGKHLQAYVDTTNKLVAGSNYEGKSLVEIMTSSSGPLFNNAAQAWNHEFYFNCLTGEHKDPQGKLLDLINENFGSLDEFKQKFAAAAVGNFGSGWTWLVQTGPNKLKIMSTSNAQNPLVDGFTPILTVDVWEHAYYLDYQNRRADYVKDFLEHVDWDFVASQMREY</sequence>
<dbReference type="InterPro" id="IPR036314">
    <property type="entry name" value="SOD_C_sf"/>
</dbReference>
<organism evidence="10 11">
    <name type="scientific">Candidatus Anaerobiospirillum pullistercoris</name>
    <dbReference type="NCBI Taxonomy" id="2838452"/>
    <lineage>
        <taxon>Bacteria</taxon>
        <taxon>Pseudomonadati</taxon>
        <taxon>Pseudomonadota</taxon>
        <taxon>Gammaproteobacteria</taxon>
        <taxon>Aeromonadales</taxon>
        <taxon>Succinivibrionaceae</taxon>
        <taxon>Anaerobiospirillum</taxon>
    </lineage>
</organism>
<dbReference type="PRINTS" id="PR01703">
    <property type="entry name" value="MNSODISMTASE"/>
</dbReference>
<proteinExistence type="inferred from homology"/>
<evidence type="ECO:0000256" key="2">
    <source>
        <dbReference type="ARBA" id="ARBA00022723"/>
    </source>
</evidence>
<feature type="binding site" evidence="6">
    <location>
        <position position="155"/>
    </location>
    <ligand>
        <name>Mn(2+)</name>
        <dbReference type="ChEBI" id="CHEBI:29035"/>
    </ligand>
</feature>
<dbReference type="PROSITE" id="PS00088">
    <property type="entry name" value="SOD_MN"/>
    <property type="match status" value="1"/>
</dbReference>
<dbReference type="InterPro" id="IPR019831">
    <property type="entry name" value="Mn/Fe_SOD_N"/>
</dbReference>
<dbReference type="Gene3D" id="3.55.40.20">
    <property type="entry name" value="Iron/manganese superoxide dismutase, C-terminal domain"/>
    <property type="match status" value="1"/>
</dbReference>
<feature type="binding site" evidence="6">
    <location>
        <position position="26"/>
    </location>
    <ligand>
        <name>Mn(2+)</name>
        <dbReference type="ChEBI" id="CHEBI:29035"/>
    </ligand>
</feature>
<reference evidence="10" key="1">
    <citation type="journal article" date="2021" name="PeerJ">
        <title>Extensive microbial diversity within the chicken gut microbiome revealed by metagenomics and culture.</title>
        <authorList>
            <person name="Gilroy R."/>
            <person name="Ravi A."/>
            <person name="Getino M."/>
            <person name="Pursley I."/>
            <person name="Horton D.L."/>
            <person name="Alikhan N.F."/>
            <person name="Baker D."/>
            <person name="Gharbi K."/>
            <person name="Hall N."/>
            <person name="Watson M."/>
            <person name="Adriaenssens E.M."/>
            <person name="Foster-Nyarko E."/>
            <person name="Jarju S."/>
            <person name="Secka A."/>
            <person name="Antonio M."/>
            <person name="Oren A."/>
            <person name="Chaudhuri R.R."/>
            <person name="La Ragione R."/>
            <person name="Hildebrand F."/>
            <person name="Pallen M.J."/>
        </authorList>
    </citation>
    <scope>NUCLEOTIDE SEQUENCE</scope>
    <source>
        <strain evidence="10">USASDec5-558</strain>
    </source>
</reference>
<keyword evidence="3 7" id="KW-0560">Oxidoreductase</keyword>
<dbReference type="PIRSF" id="PIRSF000349">
    <property type="entry name" value="SODismutase"/>
    <property type="match status" value="1"/>
</dbReference>
<dbReference type="FunFam" id="3.55.40.20:FF:000001">
    <property type="entry name" value="Superoxide dismutase"/>
    <property type="match status" value="1"/>
</dbReference>
<dbReference type="EC" id="1.15.1.1" evidence="7"/>
<dbReference type="InterPro" id="IPR019833">
    <property type="entry name" value="Mn/Fe_SOD_BS"/>
</dbReference>
<evidence type="ECO:0000256" key="7">
    <source>
        <dbReference type="RuleBase" id="RU000414"/>
    </source>
</evidence>
<evidence type="ECO:0000256" key="5">
    <source>
        <dbReference type="ARBA" id="ARBA00049204"/>
    </source>
</evidence>
<dbReference type="Gene3D" id="1.10.287.990">
    <property type="entry name" value="Fe,Mn superoxide dismutase (SOD) domain"/>
    <property type="match status" value="1"/>
</dbReference>
<dbReference type="GO" id="GO:0005737">
    <property type="term" value="C:cytoplasm"/>
    <property type="evidence" value="ECO:0007669"/>
    <property type="project" value="UniProtKB-ARBA"/>
</dbReference>
<comment type="catalytic activity">
    <reaction evidence="5 7">
        <text>2 superoxide + 2 H(+) = H2O2 + O2</text>
        <dbReference type="Rhea" id="RHEA:20696"/>
        <dbReference type="ChEBI" id="CHEBI:15378"/>
        <dbReference type="ChEBI" id="CHEBI:15379"/>
        <dbReference type="ChEBI" id="CHEBI:16240"/>
        <dbReference type="ChEBI" id="CHEBI:18421"/>
        <dbReference type="EC" id="1.15.1.1"/>
    </reaction>
</comment>
<evidence type="ECO:0000256" key="1">
    <source>
        <dbReference type="ARBA" id="ARBA00008714"/>
    </source>
</evidence>
<evidence type="ECO:0000313" key="11">
    <source>
        <dbReference type="Proteomes" id="UP000886829"/>
    </source>
</evidence>
<evidence type="ECO:0000256" key="6">
    <source>
        <dbReference type="PIRSR" id="PIRSR000349-1"/>
    </source>
</evidence>
<evidence type="ECO:0000259" key="9">
    <source>
        <dbReference type="Pfam" id="PF02777"/>
    </source>
</evidence>
<feature type="domain" description="Manganese/iron superoxide dismutase N-terminal" evidence="8">
    <location>
        <begin position="3"/>
        <end position="80"/>
    </location>
</feature>
<dbReference type="PANTHER" id="PTHR42769">
    <property type="entry name" value="SUPEROXIDE DISMUTASE"/>
    <property type="match status" value="1"/>
</dbReference>
<dbReference type="Pfam" id="PF02777">
    <property type="entry name" value="Sod_Fe_C"/>
    <property type="match status" value="1"/>
</dbReference>
<keyword evidence="2 6" id="KW-0479">Metal-binding</keyword>
<dbReference type="InterPro" id="IPR036324">
    <property type="entry name" value="Mn/Fe_SOD_N_sf"/>
</dbReference>
<dbReference type="PANTHER" id="PTHR42769:SF3">
    <property type="entry name" value="SUPEROXIDE DISMUTASE [FE] 2, CHLOROPLASTIC"/>
    <property type="match status" value="1"/>
</dbReference>
<comment type="caution">
    <text evidence="10">The sequence shown here is derived from an EMBL/GenBank/DDBJ whole genome shotgun (WGS) entry which is preliminary data.</text>
</comment>
<reference evidence="10" key="2">
    <citation type="submission" date="2021-04" db="EMBL/GenBank/DDBJ databases">
        <authorList>
            <person name="Gilroy R."/>
        </authorList>
    </citation>
    <scope>NUCLEOTIDE SEQUENCE</scope>
    <source>
        <strain evidence="10">USASDec5-558</strain>
    </source>
</reference>
<dbReference type="InterPro" id="IPR019832">
    <property type="entry name" value="Mn/Fe_SOD_C"/>
</dbReference>
<dbReference type="AlphaFoldDB" id="A0A9D2B177"/>
<comment type="similarity">
    <text evidence="1 7">Belongs to the iron/manganese superoxide dismutase family.</text>
</comment>
<dbReference type="FunFam" id="1.10.287.990:FF:000002">
    <property type="entry name" value="Superoxide dismutase"/>
    <property type="match status" value="1"/>
</dbReference>
<dbReference type="EMBL" id="DXEV01000088">
    <property type="protein sequence ID" value="HIX56696.1"/>
    <property type="molecule type" value="Genomic_DNA"/>
</dbReference>
<feature type="domain" description="Manganese/iron superoxide dismutase C-terminal" evidence="9">
    <location>
        <begin position="87"/>
        <end position="187"/>
    </location>
</feature>
<accession>A0A9D2B177</accession>
<dbReference type="SUPFAM" id="SSF46609">
    <property type="entry name" value="Fe,Mn superoxide dismutase (SOD), N-terminal domain"/>
    <property type="match status" value="1"/>
</dbReference>
<dbReference type="SUPFAM" id="SSF54719">
    <property type="entry name" value="Fe,Mn superoxide dismutase (SOD), C-terminal domain"/>
    <property type="match status" value="1"/>
</dbReference>